<dbReference type="Gene3D" id="1.20.1250.20">
    <property type="entry name" value="MFS general substrate transporter like domains"/>
    <property type="match status" value="2"/>
</dbReference>
<reference evidence="5 6" key="1">
    <citation type="submission" date="2018-09" db="EMBL/GenBank/DDBJ databases">
        <authorList>
            <person name="Zhu H."/>
        </authorList>
    </citation>
    <scope>NUCLEOTIDE SEQUENCE [LARGE SCALE GENOMIC DNA]</scope>
    <source>
        <strain evidence="5 6">K1W22B-8</strain>
    </source>
</reference>
<proteinExistence type="predicted"/>
<dbReference type="AlphaFoldDB" id="A0A418WJ28"/>
<dbReference type="GO" id="GO:0005886">
    <property type="term" value="C:plasma membrane"/>
    <property type="evidence" value="ECO:0007669"/>
    <property type="project" value="TreeGrafter"/>
</dbReference>
<feature type="transmembrane region" description="Helical" evidence="4">
    <location>
        <begin position="142"/>
        <end position="163"/>
    </location>
</feature>
<dbReference type="OrthoDB" id="9810614at2"/>
<evidence type="ECO:0000256" key="4">
    <source>
        <dbReference type="SAM" id="Phobius"/>
    </source>
</evidence>
<dbReference type="GO" id="GO:0022857">
    <property type="term" value="F:transmembrane transporter activity"/>
    <property type="evidence" value="ECO:0007669"/>
    <property type="project" value="InterPro"/>
</dbReference>
<gene>
    <name evidence="5" type="ORF">D3874_15020</name>
</gene>
<feature type="transmembrane region" description="Helical" evidence="4">
    <location>
        <begin position="363"/>
        <end position="379"/>
    </location>
</feature>
<accession>A0A418WJ28</accession>
<evidence type="ECO:0000256" key="1">
    <source>
        <dbReference type="ARBA" id="ARBA00022692"/>
    </source>
</evidence>
<dbReference type="RefSeq" id="WP_119782312.1">
    <property type="nucleotide sequence ID" value="NZ_QYUK01000011.1"/>
</dbReference>
<keyword evidence="6" id="KW-1185">Reference proteome</keyword>
<organism evidence="5 6">
    <name type="scientific">Oleomonas cavernae</name>
    <dbReference type="NCBI Taxonomy" id="2320859"/>
    <lineage>
        <taxon>Bacteria</taxon>
        <taxon>Pseudomonadati</taxon>
        <taxon>Pseudomonadota</taxon>
        <taxon>Alphaproteobacteria</taxon>
        <taxon>Acetobacterales</taxon>
        <taxon>Acetobacteraceae</taxon>
        <taxon>Oleomonas</taxon>
    </lineage>
</organism>
<feature type="transmembrane region" description="Helical" evidence="4">
    <location>
        <begin position="20"/>
        <end position="41"/>
    </location>
</feature>
<keyword evidence="3 4" id="KW-0472">Membrane</keyword>
<dbReference type="CDD" id="cd17477">
    <property type="entry name" value="MFS_YcaD_like"/>
    <property type="match status" value="1"/>
</dbReference>
<dbReference type="InterPro" id="IPR047200">
    <property type="entry name" value="MFS_YcaD-like"/>
</dbReference>
<dbReference type="InterPro" id="IPR036259">
    <property type="entry name" value="MFS_trans_sf"/>
</dbReference>
<dbReference type="SUPFAM" id="SSF103473">
    <property type="entry name" value="MFS general substrate transporter"/>
    <property type="match status" value="1"/>
</dbReference>
<feature type="transmembrane region" description="Helical" evidence="4">
    <location>
        <begin position="334"/>
        <end position="357"/>
    </location>
</feature>
<feature type="transmembrane region" description="Helical" evidence="4">
    <location>
        <begin position="83"/>
        <end position="108"/>
    </location>
</feature>
<dbReference type="EMBL" id="QYUK01000011">
    <property type="protein sequence ID" value="RJF90014.1"/>
    <property type="molecule type" value="Genomic_DNA"/>
</dbReference>
<dbReference type="Proteomes" id="UP000284605">
    <property type="component" value="Unassembled WGS sequence"/>
</dbReference>
<dbReference type="InterPro" id="IPR011701">
    <property type="entry name" value="MFS"/>
</dbReference>
<dbReference type="PANTHER" id="PTHR23521:SF3">
    <property type="entry name" value="MFS TRANSPORTER"/>
    <property type="match status" value="1"/>
</dbReference>
<name>A0A418WJ28_9PROT</name>
<feature type="transmembrane region" description="Helical" evidence="4">
    <location>
        <begin position="299"/>
        <end position="322"/>
    </location>
</feature>
<dbReference type="Pfam" id="PF07690">
    <property type="entry name" value="MFS_1"/>
    <property type="match status" value="1"/>
</dbReference>
<feature type="transmembrane region" description="Helical" evidence="4">
    <location>
        <begin position="169"/>
        <end position="191"/>
    </location>
</feature>
<feature type="transmembrane region" description="Helical" evidence="4">
    <location>
        <begin position="53"/>
        <end position="71"/>
    </location>
</feature>
<comment type="caution">
    <text evidence="5">The sequence shown here is derived from an EMBL/GenBank/DDBJ whole genome shotgun (WGS) entry which is preliminary data.</text>
</comment>
<keyword evidence="1 4" id="KW-0812">Transmembrane</keyword>
<sequence>MAEQVAPALAPGTRLLSQAAAVTVAAMFGLTYSLSAAMIALDLARRGVSDTMIGANAAMHALGVLAIALTLPRLVTRLGPRAMIVGALATGAAVLTALPLMPAIWLWFPLRFVMGAASDVLFVISETWVNELSDERSRGRAMASYIASMSLGFALGPLILSVIGTDGPTAYFVGAGLALAAIGLIVSPRVVAPVFAEGPQRNPWGYFRLAPVTAVVTALNAAIETACFSFLALYAVSLDWSETQGASLISAMMVGAIVLPLPIGWLGDKTDRMRLALVLAVITGLGALCWPLALANPYTAYPVMFLWGGLFVGIYGLIITVLGGRYQGTELVGIYAVTGITWGLGAFAGPILTGAVIGATMHGLPLVIAVACLGFALFMRHAGGRV</sequence>
<protein>
    <submittedName>
        <fullName evidence="5">MFS transporter</fullName>
    </submittedName>
</protein>
<keyword evidence="2 4" id="KW-1133">Transmembrane helix</keyword>
<feature type="transmembrane region" description="Helical" evidence="4">
    <location>
        <begin position="274"/>
        <end position="293"/>
    </location>
</feature>
<evidence type="ECO:0000256" key="2">
    <source>
        <dbReference type="ARBA" id="ARBA00022989"/>
    </source>
</evidence>
<evidence type="ECO:0000313" key="5">
    <source>
        <dbReference type="EMBL" id="RJF90014.1"/>
    </source>
</evidence>
<evidence type="ECO:0000256" key="3">
    <source>
        <dbReference type="ARBA" id="ARBA00023136"/>
    </source>
</evidence>
<feature type="transmembrane region" description="Helical" evidence="4">
    <location>
        <begin position="248"/>
        <end position="267"/>
    </location>
</feature>
<evidence type="ECO:0000313" key="6">
    <source>
        <dbReference type="Proteomes" id="UP000284605"/>
    </source>
</evidence>
<dbReference type="PANTHER" id="PTHR23521">
    <property type="entry name" value="TRANSPORTER MFS SUPERFAMILY"/>
    <property type="match status" value="1"/>
</dbReference>
<feature type="transmembrane region" description="Helical" evidence="4">
    <location>
        <begin position="212"/>
        <end position="236"/>
    </location>
</feature>